<dbReference type="EMBL" id="FUWS01000013">
    <property type="protein sequence ID" value="SKA34531.1"/>
    <property type="molecule type" value="Genomic_DNA"/>
</dbReference>
<evidence type="ECO:0000313" key="4">
    <source>
        <dbReference type="Proteomes" id="UP000190637"/>
    </source>
</evidence>
<dbReference type="RefSeq" id="WP_078763561.1">
    <property type="nucleotide sequence ID" value="NZ_FUWS01000013.1"/>
</dbReference>
<dbReference type="GO" id="GO:0051782">
    <property type="term" value="P:negative regulation of cell division"/>
    <property type="evidence" value="ECO:0007669"/>
    <property type="project" value="TreeGrafter"/>
</dbReference>
<evidence type="ECO:0000313" key="3">
    <source>
        <dbReference type="EMBL" id="SKA34531.1"/>
    </source>
</evidence>
<evidence type="ECO:0000259" key="2">
    <source>
        <dbReference type="Pfam" id="PF26563"/>
    </source>
</evidence>
<dbReference type="OrthoDB" id="3252838at2"/>
<keyword evidence="3" id="KW-0378">Hydrolase</keyword>
<dbReference type="InterPro" id="IPR022521">
    <property type="entry name" value="Rv3660c"/>
</dbReference>
<dbReference type="GO" id="GO:0016887">
    <property type="term" value="F:ATP hydrolysis activity"/>
    <property type="evidence" value="ECO:0007669"/>
    <property type="project" value="TreeGrafter"/>
</dbReference>
<dbReference type="GO" id="GO:0009898">
    <property type="term" value="C:cytoplasmic side of plasma membrane"/>
    <property type="evidence" value="ECO:0007669"/>
    <property type="project" value="TreeGrafter"/>
</dbReference>
<evidence type="ECO:0000256" key="1">
    <source>
        <dbReference type="SAM" id="MobiDB-lite"/>
    </source>
</evidence>
<keyword evidence="3" id="KW-0067">ATP-binding</keyword>
<accession>A0A1T4T2Q4</accession>
<dbReference type="STRING" id="1122192.SAMN02745673_04316"/>
<dbReference type="NCBIfam" id="TIGR03815">
    <property type="entry name" value="CpaE_hom_Actino"/>
    <property type="match status" value="1"/>
</dbReference>
<feature type="region of interest" description="Disordered" evidence="1">
    <location>
        <begin position="1"/>
        <end position="20"/>
    </location>
</feature>
<dbReference type="PANTHER" id="PTHR43384:SF11">
    <property type="entry name" value="SEPTUM SITE DETERMINING PROTEIN"/>
    <property type="match status" value="1"/>
</dbReference>
<dbReference type="GO" id="GO:0005829">
    <property type="term" value="C:cytosol"/>
    <property type="evidence" value="ECO:0007669"/>
    <property type="project" value="TreeGrafter"/>
</dbReference>
<dbReference type="Proteomes" id="UP000190637">
    <property type="component" value="Unassembled WGS sequence"/>
</dbReference>
<dbReference type="Gene3D" id="3.40.50.300">
    <property type="entry name" value="P-loop containing nucleotide triphosphate hydrolases"/>
    <property type="match status" value="1"/>
</dbReference>
<sequence>MDIDPRPAPRPPARPAEPRPLLVTDHPALLDDLLRLAAAADVEVTVAHSVNHAERAWSTAPLVVIGADLLAPLAAALPDRHPNAVVVLPAPARAPSGGDQVWSQALRVGAHEVMSLPDHESRLVDLFADAADGGPRCAPLISVIGGRGGAGASLLAVALALAARRAGKQTVLLDADPLGGGLDLLLGHEDAPGARWPDLAARRGRLNWPALRDSLPSARGIALLAWGRGRPSPVPAVAMQAVVATALRGADLVIADLPRAFDPATDEVLRRTTRALLVVPADVHATIAAARLLPLLRERVTDLGLVVRGASPATLTADTLSLSLDLPLAGSLTDEPRLSATLAKGAPPATGPRSPLAAFGDAVVRDICSRS</sequence>
<keyword evidence="3" id="KW-0347">Helicase</keyword>
<proteinExistence type="predicted"/>
<keyword evidence="3" id="KW-0547">Nucleotide-binding</keyword>
<dbReference type="InterPro" id="IPR059050">
    <property type="entry name" value="Rv3660c_N"/>
</dbReference>
<dbReference type="GO" id="GO:0005524">
    <property type="term" value="F:ATP binding"/>
    <property type="evidence" value="ECO:0007669"/>
    <property type="project" value="TreeGrafter"/>
</dbReference>
<dbReference type="GO" id="GO:0004386">
    <property type="term" value="F:helicase activity"/>
    <property type="evidence" value="ECO:0007669"/>
    <property type="project" value="UniProtKB-KW"/>
</dbReference>
<protein>
    <submittedName>
        <fullName evidence="3">Helicase/secretion neighborhood CpaE-like protein</fullName>
    </submittedName>
</protein>
<dbReference type="PANTHER" id="PTHR43384">
    <property type="entry name" value="SEPTUM SITE-DETERMINING PROTEIN MIND HOMOLOG, CHLOROPLASTIC-RELATED"/>
    <property type="match status" value="1"/>
</dbReference>
<dbReference type="SUPFAM" id="SSF52540">
    <property type="entry name" value="P-loop containing nucleoside triphosphate hydrolases"/>
    <property type="match status" value="1"/>
</dbReference>
<organism evidence="3 4">
    <name type="scientific">Marinactinospora thermotolerans DSM 45154</name>
    <dbReference type="NCBI Taxonomy" id="1122192"/>
    <lineage>
        <taxon>Bacteria</taxon>
        <taxon>Bacillati</taxon>
        <taxon>Actinomycetota</taxon>
        <taxon>Actinomycetes</taxon>
        <taxon>Streptosporangiales</taxon>
        <taxon>Nocardiopsidaceae</taxon>
        <taxon>Marinactinospora</taxon>
    </lineage>
</organism>
<reference evidence="3 4" key="1">
    <citation type="submission" date="2017-02" db="EMBL/GenBank/DDBJ databases">
        <authorList>
            <person name="Peterson S.W."/>
        </authorList>
    </citation>
    <scope>NUCLEOTIDE SEQUENCE [LARGE SCALE GENOMIC DNA]</scope>
    <source>
        <strain evidence="3 4">DSM 45154</strain>
    </source>
</reference>
<dbReference type="InterPro" id="IPR027417">
    <property type="entry name" value="P-loop_NTPase"/>
</dbReference>
<dbReference type="Pfam" id="PF26563">
    <property type="entry name" value="Rv3660c_N"/>
    <property type="match status" value="1"/>
</dbReference>
<feature type="domain" description="Rv3660c-like CheY-like N-terminal" evidence="2">
    <location>
        <begin position="23"/>
        <end position="134"/>
    </location>
</feature>
<gene>
    <name evidence="3" type="ORF">SAMN02745673_04316</name>
</gene>
<name>A0A1T4T2Q4_9ACTN</name>
<dbReference type="InterPro" id="IPR050625">
    <property type="entry name" value="ParA/MinD_ATPase"/>
</dbReference>
<dbReference type="AlphaFoldDB" id="A0A1T4T2Q4"/>
<keyword evidence="4" id="KW-1185">Reference proteome</keyword>